<evidence type="ECO:0000256" key="4">
    <source>
        <dbReference type="ARBA" id="ARBA00022692"/>
    </source>
</evidence>
<feature type="transmembrane region" description="Helical" evidence="7">
    <location>
        <begin position="216"/>
        <end position="236"/>
    </location>
</feature>
<evidence type="ECO:0000313" key="9">
    <source>
        <dbReference type="Proteomes" id="UP001204376"/>
    </source>
</evidence>
<feature type="transmembrane region" description="Helical" evidence="7">
    <location>
        <begin position="259"/>
        <end position="279"/>
    </location>
</feature>
<evidence type="ECO:0000256" key="1">
    <source>
        <dbReference type="ARBA" id="ARBA00004651"/>
    </source>
</evidence>
<evidence type="ECO:0000256" key="2">
    <source>
        <dbReference type="ARBA" id="ARBA00007430"/>
    </source>
</evidence>
<evidence type="ECO:0000313" key="8">
    <source>
        <dbReference type="EMBL" id="MCQ6956546.1"/>
    </source>
</evidence>
<sequence>MQENNRPPDRQLQREGVNAFKWALVDKFGSQVIVLMNTLVLARLLDPHDFGLISVLYIFMSISSAFVDSGMGGGLIRKQDLSNTDCNTFFLFNIFTGVFFYGLLFFLAPVIANFYHEPTLVMLIRILSITVLVNAVSLIHKSLLVKNLRYKLVTRASFLAAILSTIIALILAWKGFGVWSLLTLQVSQSIFYMLLLWKFSGWLPGLKFSWASFKELYGFGFGLFLTALVNIIYANIYQPLIGKFFSIAYSGYFYQAKRLYEVPVLSISSVVDSVTYPILVRYQNNREGLVENYQKIVRLLLFVSIPIIITIGFLAHPLVLVLLGKKWLFSADLLQILSFSGIFLILETINGSLMKVEGRTKLIFKLEVLKKVIITINIIIFCQFGIKTLVYGIVINSFISFVINQYFTSIRIASYKKLFTLFIIGSIMAIVILNLARVILNPYYAILLGGISGILTYLAASYLLKFPELRWIFMIITNKIKTVS</sequence>
<feature type="transmembrane region" description="Helical" evidence="7">
    <location>
        <begin position="50"/>
        <end position="67"/>
    </location>
</feature>
<dbReference type="CDD" id="cd13127">
    <property type="entry name" value="MATE_tuaB_like"/>
    <property type="match status" value="1"/>
</dbReference>
<dbReference type="EMBL" id="JANHOH010000001">
    <property type="protein sequence ID" value="MCQ6956546.1"/>
    <property type="molecule type" value="Genomic_DNA"/>
</dbReference>
<feature type="transmembrane region" description="Helical" evidence="7">
    <location>
        <begin position="299"/>
        <end position="321"/>
    </location>
</feature>
<protein>
    <submittedName>
        <fullName evidence="8">Lipopolysaccharide biosynthesis protein</fullName>
    </submittedName>
</protein>
<keyword evidence="5 7" id="KW-1133">Transmembrane helix</keyword>
<feature type="transmembrane region" description="Helical" evidence="7">
    <location>
        <begin position="368"/>
        <end position="386"/>
    </location>
</feature>
<proteinExistence type="inferred from homology"/>
<keyword evidence="3" id="KW-1003">Cell membrane</keyword>
<feature type="transmembrane region" description="Helical" evidence="7">
    <location>
        <begin position="88"/>
        <end position="108"/>
    </location>
</feature>
<name>A0ABT1SW22_9SPHI</name>
<feature type="transmembrane region" description="Helical" evidence="7">
    <location>
        <begin position="443"/>
        <end position="464"/>
    </location>
</feature>
<dbReference type="PANTHER" id="PTHR30250:SF10">
    <property type="entry name" value="LIPOPOLYSACCHARIDE BIOSYNTHESIS PROTEIN WZXC"/>
    <property type="match status" value="1"/>
</dbReference>
<gene>
    <name evidence="8" type="ORF">NPE20_01190</name>
</gene>
<evidence type="ECO:0000256" key="3">
    <source>
        <dbReference type="ARBA" id="ARBA00022475"/>
    </source>
</evidence>
<keyword evidence="6 7" id="KW-0472">Membrane</keyword>
<dbReference type="Pfam" id="PF13440">
    <property type="entry name" value="Polysacc_synt_3"/>
    <property type="match status" value="1"/>
</dbReference>
<organism evidence="8 9">
    <name type="scientific">Mucilaginibacter aquariorum</name>
    <dbReference type="NCBI Taxonomy" id="2967225"/>
    <lineage>
        <taxon>Bacteria</taxon>
        <taxon>Pseudomonadati</taxon>
        <taxon>Bacteroidota</taxon>
        <taxon>Sphingobacteriia</taxon>
        <taxon>Sphingobacteriales</taxon>
        <taxon>Sphingobacteriaceae</taxon>
        <taxon>Mucilaginibacter</taxon>
    </lineage>
</organism>
<dbReference type="InterPro" id="IPR050833">
    <property type="entry name" value="Poly_Biosynth_Transport"/>
</dbReference>
<comment type="similarity">
    <text evidence="2">Belongs to the polysaccharide synthase family.</text>
</comment>
<accession>A0ABT1SW22</accession>
<dbReference type="PANTHER" id="PTHR30250">
    <property type="entry name" value="PST FAMILY PREDICTED COLANIC ACID TRANSPORTER"/>
    <property type="match status" value="1"/>
</dbReference>
<evidence type="ECO:0000256" key="5">
    <source>
        <dbReference type="ARBA" id="ARBA00022989"/>
    </source>
</evidence>
<comment type="caution">
    <text evidence="8">The sequence shown here is derived from an EMBL/GenBank/DDBJ whole genome shotgun (WGS) entry which is preliminary data.</text>
</comment>
<feature type="transmembrane region" description="Helical" evidence="7">
    <location>
        <begin position="327"/>
        <end position="347"/>
    </location>
</feature>
<reference evidence="8 9" key="1">
    <citation type="submission" date="2022-07" db="EMBL/GenBank/DDBJ databases">
        <title>Mucilaginibacter sp. JC4.</title>
        <authorList>
            <person name="Le V."/>
            <person name="Ko S.-R."/>
            <person name="Ahn C.-Y."/>
            <person name="Oh H.-M."/>
        </authorList>
    </citation>
    <scope>NUCLEOTIDE SEQUENCE [LARGE SCALE GENOMIC DNA]</scope>
    <source>
        <strain evidence="8 9">JC4</strain>
    </source>
</reference>
<dbReference type="Proteomes" id="UP001204376">
    <property type="component" value="Unassembled WGS sequence"/>
</dbReference>
<feature type="transmembrane region" description="Helical" evidence="7">
    <location>
        <begin position="152"/>
        <end position="172"/>
    </location>
</feature>
<keyword evidence="9" id="KW-1185">Reference proteome</keyword>
<dbReference type="RefSeq" id="WP_256536762.1">
    <property type="nucleotide sequence ID" value="NZ_JANHOH010000001.1"/>
</dbReference>
<feature type="transmembrane region" description="Helical" evidence="7">
    <location>
        <begin position="419"/>
        <end position="437"/>
    </location>
</feature>
<evidence type="ECO:0000256" key="7">
    <source>
        <dbReference type="SAM" id="Phobius"/>
    </source>
</evidence>
<comment type="subcellular location">
    <subcellularLocation>
        <location evidence="1">Cell membrane</location>
        <topology evidence="1">Multi-pass membrane protein</topology>
    </subcellularLocation>
</comment>
<evidence type="ECO:0000256" key="6">
    <source>
        <dbReference type="ARBA" id="ARBA00023136"/>
    </source>
</evidence>
<feature type="transmembrane region" description="Helical" evidence="7">
    <location>
        <begin position="120"/>
        <end position="140"/>
    </location>
</feature>
<keyword evidence="4 7" id="KW-0812">Transmembrane</keyword>